<protein>
    <recommendedName>
        <fullName evidence="4">HAUS augmin-like complex subunit 3 N-terminal domain-containing protein</fullName>
    </recommendedName>
</protein>
<dbReference type="Proteomes" id="UP000250266">
    <property type="component" value="Unassembled WGS sequence"/>
</dbReference>
<dbReference type="AlphaFoldDB" id="A0A8E2JH17"/>
<dbReference type="EMBL" id="KV744900">
    <property type="protein sequence ID" value="OCK82052.1"/>
    <property type="molecule type" value="Genomic_DNA"/>
</dbReference>
<sequence length="520" mass="57686">MSSDEAAAHHLLTVLEERDLLVSLDDVLLAFESAETKGNASSWVQEYLEVPTLLSREELELYCAISKRGTARLDETEALNIRPHYDNDLNAAVEALQNSTAAIEKQCHVLEAQKEALEALKALNKPDLQVEHTRNDRRRREIQEKARLDIAVEDVSSSITETLTEVQRDTKSEHSSLVAFTGERLASDDKILTALPNIASNIGSNTEVSSETKSIDQWCQAIASFRAAEIKARVDSTYQTKLLSRDDLSFVNGSQDELFVEKQALQGELETLYTEIASVAEMVVDRELREPIRQAKERSEGQRQQAQCAWLTYVLSTLEFMMTRLNTINKHAQDLDGFLKALESISAAVLSEAVNATSQPQAVFTKRASTTLKSLVSPPVKVKSGEAVKIPSTLQDVLRHAGLAHHWNSAEEMREALAEAQREKQEKWEDVHAQAASSVSQNLAEALGQAEADVRAIFDALYANTKYQRINFTSQSLEDQVKSLEAAIGDIDMGIAKVESEELSMGELKVANFVSKWASI</sequence>
<evidence type="ECO:0000313" key="3">
    <source>
        <dbReference type="Proteomes" id="UP000250266"/>
    </source>
</evidence>
<gene>
    <name evidence="2" type="ORF">K432DRAFT_349774</name>
</gene>
<keyword evidence="3" id="KW-1185">Reference proteome</keyword>
<evidence type="ECO:0008006" key="4">
    <source>
        <dbReference type="Google" id="ProtNLM"/>
    </source>
</evidence>
<evidence type="ECO:0000313" key="2">
    <source>
        <dbReference type="EMBL" id="OCK82052.1"/>
    </source>
</evidence>
<keyword evidence="1" id="KW-0175">Coiled coil</keyword>
<name>A0A8E2JH17_9PEZI</name>
<dbReference type="OrthoDB" id="5314201at2759"/>
<accession>A0A8E2JH17</accession>
<organism evidence="2 3">
    <name type="scientific">Lepidopterella palustris CBS 459.81</name>
    <dbReference type="NCBI Taxonomy" id="1314670"/>
    <lineage>
        <taxon>Eukaryota</taxon>
        <taxon>Fungi</taxon>
        <taxon>Dikarya</taxon>
        <taxon>Ascomycota</taxon>
        <taxon>Pezizomycotina</taxon>
        <taxon>Dothideomycetes</taxon>
        <taxon>Pleosporomycetidae</taxon>
        <taxon>Mytilinidiales</taxon>
        <taxon>Argynnaceae</taxon>
        <taxon>Lepidopterella</taxon>
    </lineage>
</organism>
<feature type="coiled-coil region" evidence="1">
    <location>
        <begin position="93"/>
        <end position="120"/>
    </location>
</feature>
<evidence type="ECO:0000256" key="1">
    <source>
        <dbReference type="SAM" id="Coils"/>
    </source>
</evidence>
<reference evidence="2 3" key="1">
    <citation type="journal article" date="2016" name="Nat. Commun.">
        <title>Ectomycorrhizal ecology is imprinted in the genome of the dominant symbiotic fungus Cenococcum geophilum.</title>
        <authorList>
            <consortium name="DOE Joint Genome Institute"/>
            <person name="Peter M."/>
            <person name="Kohler A."/>
            <person name="Ohm R.A."/>
            <person name="Kuo A."/>
            <person name="Krutzmann J."/>
            <person name="Morin E."/>
            <person name="Arend M."/>
            <person name="Barry K.W."/>
            <person name="Binder M."/>
            <person name="Choi C."/>
            <person name="Clum A."/>
            <person name="Copeland A."/>
            <person name="Grisel N."/>
            <person name="Haridas S."/>
            <person name="Kipfer T."/>
            <person name="LaButti K."/>
            <person name="Lindquist E."/>
            <person name="Lipzen A."/>
            <person name="Maire R."/>
            <person name="Meier B."/>
            <person name="Mihaltcheva S."/>
            <person name="Molinier V."/>
            <person name="Murat C."/>
            <person name="Poggeler S."/>
            <person name="Quandt C.A."/>
            <person name="Sperisen C."/>
            <person name="Tritt A."/>
            <person name="Tisserant E."/>
            <person name="Crous P.W."/>
            <person name="Henrissat B."/>
            <person name="Nehls U."/>
            <person name="Egli S."/>
            <person name="Spatafora J.W."/>
            <person name="Grigoriev I.V."/>
            <person name="Martin F.M."/>
        </authorList>
    </citation>
    <scope>NUCLEOTIDE SEQUENCE [LARGE SCALE GENOMIC DNA]</scope>
    <source>
        <strain evidence="2 3">CBS 459.81</strain>
    </source>
</reference>
<proteinExistence type="predicted"/>